<dbReference type="InterPro" id="IPR008928">
    <property type="entry name" value="6-hairpin_glycosidase_sf"/>
</dbReference>
<dbReference type="InterPro" id="IPR052043">
    <property type="entry name" value="PolySaccharide_Degr_Enz"/>
</dbReference>
<sequence>MSVLFKSRVIYGGIFLAALTGCSPEKTDEQQATATTPVAQPVTVNHQLATAEITNANNFALQQEAIYFPFYDLGITADNAAVNHLNILAGNVAQPSQTVDTDGDGTLDGLLLAADFNPAEIKSFTISSDPVIAKPALRKQTQAEISIKEGGEWKGKEYIGGTFKNVQSVTPPPQYTDHSYWIRYEGPGIESDKVAYRVYLDWRNGFDIFGKKTSDVVLQKVGLDGYDSYHLNADWGVDVLKVGKSLGMGGFGFWNGKSVDLVSLVDTRDAIITNNGNLYSGFKINYNGWQINNQKVDLGAHFSMNAGSRLVNVKLKSSQQLPNLAIGLVKHKGTTLIEGNQNISGYAWTYVASWGKQSLSGENDHLGMAVIFRRDDRAEQTTDENSYVSVMKDKGGELEYYFLAAWEHELDGIKTEADFKAYLDREVGRLTKAPRVRFESTLSADAKKNPVDAEAALKWAKGLADSELERKTLNYHYQGWDEYRKRPGKFEYDVVGMQIHALQELDSISPNPAYQKALETVTGSYIRDDGHIHTFEPDLFSIDLTKPGQMVILLEQRTKQEKYRKAVDFLRENLKRHPRTSEGAFWHRATYPNQLWLDGVYMGMPFLAQYASLYETGEQQHESFKEAVHEFVIARNQLRDPQTGLYFHAWDESKQALWADKEHGRASQFWARGIGWYAMALVDVLDFIPESETELRKTLIDISVELAADILRYQDAETSTWWQIIDKPGAIANYRESTASAMFTYFYIKGVNKGYLPEFYRDVAIKSYQGMINEFVTVHADGKVSMNDQCLVAGLGFGRDGSYDYYMTERIVSNDAKGNTPFILAGVEMYKLLKK</sequence>
<dbReference type="InterPro" id="IPR010905">
    <property type="entry name" value="Glyco_hydro_88"/>
</dbReference>
<dbReference type="Proteomes" id="UP001253595">
    <property type="component" value="Unassembled WGS sequence"/>
</dbReference>
<dbReference type="PROSITE" id="PS51257">
    <property type="entry name" value="PROKAR_LIPOPROTEIN"/>
    <property type="match status" value="1"/>
</dbReference>
<evidence type="ECO:0000313" key="3">
    <source>
        <dbReference type="Proteomes" id="UP001253595"/>
    </source>
</evidence>
<dbReference type="GO" id="GO:0016787">
    <property type="term" value="F:hydrolase activity"/>
    <property type="evidence" value="ECO:0007669"/>
    <property type="project" value="UniProtKB-KW"/>
</dbReference>
<dbReference type="PANTHER" id="PTHR33886">
    <property type="entry name" value="UNSATURATED RHAMNOGALACTURONAN HYDROLASE (EUROFUNG)"/>
    <property type="match status" value="1"/>
</dbReference>
<proteinExistence type="predicted"/>
<dbReference type="PANTHER" id="PTHR33886:SF8">
    <property type="entry name" value="UNSATURATED RHAMNOGALACTURONAN HYDROLASE (EUROFUNG)"/>
    <property type="match status" value="1"/>
</dbReference>
<comment type="caution">
    <text evidence="2">The sequence shown here is derived from an EMBL/GenBank/DDBJ whole genome shotgun (WGS) entry which is preliminary data.</text>
</comment>
<dbReference type="InterPro" id="IPR032342">
    <property type="entry name" value="DUF4861"/>
</dbReference>
<protein>
    <submittedName>
        <fullName evidence="2">Rhamnogalacturonyl hydrolase YesR</fullName>
    </submittedName>
</protein>
<evidence type="ECO:0000313" key="2">
    <source>
        <dbReference type="EMBL" id="MDR7091223.1"/>
    </source>
</evidence>
<evidence type="ECO:0000256" key="1">
    <source>
        <dbReference type="ARBA" id="ARBA00022801"/>
    </source>
</evidence>
<organism evidence="2 3">
    <name type="scientific">Cellvibrio fibrivorans</name>
    <dbReference type="NCBI Taxonomy" id="126350"/>
    <lineage>
        <taxon>Bacteria</taxon>
        <taxon>Pseudomonadati</taxon>
        <taxon>Pseudomonadota</taxon>
        <taxon>Gammaproteobacteria</taxon>
        <taxon>Cellvibrionales</taxon>
        <taxon>Cellvibrionaceae</taxon>
        <taxon>Cellvibrio</taxon>
    </lineage>
</organism>
<keyword evidence="3" id="KW-1185">Reference proteome</keyword>
<dbReference type="EMBL" id="JAVDVX010000006">
    <property type="protein sequence ID" value="MDR7091223.1"/>
    <property type="molecule type" value="Genomic_DNA"/>
</dbReference>
<dbReference type="Gene3D" id="1.50.10.10">
    <property type="match status" value="1"/>
</dbReference>
<dbReference type="Pfam" id="PF16153">
    <property type="entry name" value="DUF4861"/>
    <property type="match status" value="1"/>
</dbReference>
<reference evidence="2 3" key="1">
    <citation type="submission" date="2023-07" db="EMBL/GenBank/DDBJ databases">
        <title>Sorghum-associated microbial communities from plants grown in Nebraska, USA.</title>
        <authorList>
            <person name="Schachtman D."/>
        </authorList>
    </citation>
    <scope>NUCLEOTIDE SEQUENCE [LARGE SCALE GENOMIC DNA]</scope>
    <source>
        <strain evidence="2 3">BE190</strain>
    </source>
</reference>
<name>A0ABU1V1J5_9GAMM</name>
<dbReference type="RefSeq" id="WP_310074294.1">
    <property type="nucleotide sequence ID" value="NZ_JAVDVX010000006.1"/>
</dbReference>
<dbReference type="InterPro" id="IPR012341">
    <property type="entry name" value="6hp_glycosidase-like_sf"/>
</dbReference>
<accession>A0ABU1V1J5</accession>
<dbReference type="Pfam" id="PF07470">
    <property type="entry name" value="Glyco_hydro_88"/>
    <property type="match status" value="1"/>
</dbReference>
<keyword evidence="1 2" id="KW-0378">Hydrolase</keyword>
<gene>
    <name evidence="2" type="ORF">J2X05_003258</name>
</gene>
<dbReference type="SUPFAM" id="SSF48208">
    <property type="entry name" value="Six-hairpin glycosidases"/>
    <property type="match status" value="1"/>
</dbReference>